<evidence type="ECO:0000256" key="5">
    <source>
        <dbReference type="ARBA" id="ARBA00022837"/>
    </source>
</evidence>
<gene>
    <name evidence="8" type="ORF">HU742_009870</name>
    <name evidence="7" type="ORF">HU742_02125</name>
</gene>
<keyword evidence="3" id="KW-0964">Secreted</keyword>
<dbReference type="GO" id="GO:0005509">
    <property type="term" value="F:calcium ion binding"/>
    <property type="evidence" value="ECO:0007669"/>
    <property type="project" value="InterPro"/>
</dbReference>
<keyword evidence="5" id="KW-0106">Calcium</keyword>
<dbReference type="Pfam" id="PF00353">
    <property type="entry name" value="HemolysinCabind"/>
    <property type="match status" value="1"/>
</dbReference>
<accession>A0A923FJG3</accession>
<dbReference type="GO" id="GO:0005615">
    <property type="term" value="C:extracellular space"/>
    <property type="evidence" value="ECO:0007669"/>
    <property type="project" value="InterPro"/>
</dbReference>
<dbReference type="Gene3D" id="2.150.10.10">
    <property type="entry name" value="Serralysin-like metalloprotease, C-terminal"/>
    <property type="match status" value="2"/>
</dbReference>
<dbReference type="InterPro" id="IPR013858">
    <property type="entry name" value="Peptidase_M10B_C"/>
</dbReference>
<sequence length="662" mass="69153">MEDSLRSPQNSPLKTGLVTVGYTGVDEPGRIVADADGSIWFAGYSSSYSFDDDYWAADYRATLSKFNPDGTVDTSFSDDGKSFLGPYVSYWYGGAAEFGGGAAVQLGGKYLVIDSGSKATVSRFNIDGALDKSFGEGGRVVTPVGDDAQNAIAVLADGSILVGFSAVDDESYTEIARLTPDGEIDLSFGGDGRLEIAGVGNYSPFGLTLQQDGKVLLTSTQGIVRVNADGTLDKEFDVDGIASYSKGSASGVTVQADGKILVLGSFENGAGIYRLNPDGSLDTTFGGSGQLADGFAAPGISGRDAVVLADGRILVSGTVSTFADGTNLGIMRLDPDGNLDTTFGNPDDGYRHLTGGTADNLLVGTHSYNYAISGGAGNDLIDGRGGRDLLTGGEGDDVFRFQSMTDSFRTADTAFSDRIRDFNADEDMLDLSALGFTALGNGHGGTLALKVNEEGTRTYLKSYDADPDGQRFELVFDGDLSQQLDANNLLFTPGLLSGSDANDSLFAHGWTETLMGLAGNDTLTGSLGNTSLDGGAGRDLLVGGGGIDAFHFGSVSDSYRTDSVNSADRIFGFEQGVDRIDVSALGFVGLGSGHNGTLQVRTNADNTLTYLRSLETDESGARFEVTLQGSYQFQSESFIFASTHTGIAEIQLLGMSPDYTLA</sequence>
<dbReference type="Pfam" id="PF08548">
    <property type="entry name" value="Peptidase_M10_C"/>
    <property type="match status" value="2"/>
</dbReference>
<comment type="subcellular location">
    <subcellularLocation>
        <location evidence="2">Secreted</location>
    </subcellularLocation>
</comment>
<evidence type="ECO:0000313" key="8">
    <source>
        <dbReference type="EMBL" id="MBV4551438.1"/>
    </source>
</evidence>
<comment type="caution">
    <text evidence="7">The sequence shown here is derived from an EMBL/GenBank/DDBJ whole genome shotgun (WGS) entry which is preliminary data.</text>
</comment>
<protein>
    <submittedName>
        <fullName evidence="7">M10 family metallopeptidase C-terminal domain-containing protein</fullName>
    </submittedName>
</protein>
<dbReference type="EMBL" id="JABWQX020000001">
    <property type="protein sequence ID" value="MBV4551438.1"/>
    <property type="molecule type" value="Genomic_DNA"/>
</dbReference>
<evidence type="ECO:0000256" key="4">
    <source>
        <dbReference type="ARBA" id="ARBA00022737"/>
    </source>
</evidence>
<name>A0A923FJG3_9PSED</name>
<feature type="domain" description="Peptidase M10 serralysin C-terminal" evidence="6">
    <location>
        <begin position="533"/>
        <end position="639"/>
    </location>
</feature>
<dbReference type="AlphaFoldDB" id="A0A923FJG3"/>
<dbReference type="SUPFAM" id="SSF51120">
    <property type="entry name" value="beta-Roll"/>
    <property type="match status" value="2"/>
</dbReference>
<evidence type="ECO:0000256" key="1">
    <source>
        <dbReference type="ARBA" id="ARBA00001913"/>
    </source>
</evidence>
<feature type="domain" description="Peptidase M10 serralysin C-terminal" evidence="6">
    <location>
        <begin position="371"/>
        <end position="437"/>
    </location>
</feature>
<keyword evidence="4" id="KW-0677">Repeat</keyword>
<dbReference type="RefSeq" id="WP_186642357.1">
    <property type="nucleotide sequence ID" value="NZ_JABWQX020000001.1"/>
</dbReference>
<dbReference type="PROSITE" id="PS00330">
    <property type="entry name" value="HEMOLYSIN_CALCIUM"/>
    <property type="match status" value="1"/>
</dbReference>
<dbReference type="InterPro" id="IPR013431">
    <property type="entry name" value="Delta_60_rpt"/>
</dbReference>
<dbReference type="InterPro" id="IPR018511">
    <property type="entry name" value="Hemolysin-typ_Ca-bd_CS"/>
</dbReference>
<reference evidence="7 9" key="1">
    <citation type="journal article" date="2020" name="Microorganisms">
        <title>Reliable Identification of Environmental Pseudomonas Isolates Using the rpoD Gene.</title>
        <authorList>
            <consortium name="The Broad Institute Genome Sequencing Platform"/>
            <person name="Girard L."/>
            <person name="Lood C."/>
            <person name="Rokni-Zadeh H."/>
            <person name="van Noort V."/>
            <person name="Lavigne R."/>
            <person name="De Mot R."/>
        </authorList>
    </citation>
    <scope>NUCLEOTIDE SEQUENCE</scope>
    <source>
        <strain evidence="7 9">SWRI102</strain>
    </source>
</reference>
<evidence type="ECO:0000313" key="7">
    <source>
        <dbReference type="EMBL" id="MBC3393985.1"/>
    </source>
</evidence>
<reference evidence="8" key="3">
    <citation type="submission" date="2021-06" db="EMBL/GenBank/DDBJ databases">
        <title>Updating the genus Pseudomonas: Description of 43 new species and partition of the Pseudomonas putida group.</title>
        <authorList>
            <person name="Girard L."/>
            <person name="Lood C."/>
            <person name="Vandamme P."/>
            <person name="Rokni-Zadeh H."/>
            <person name="Van Noort V."/>
            <person name="Hofte M."/>
            <person name="Lavigne R."/>
            <person name="De Mot R."/>
        </authorList>
    </citation>
    <scope>NUCLEOTIDE SEQUENCE</scope>
    <source>
        <strain evidence="8">SWRI102</strain>
    </source>
</reference>
<dbReference type="InterPro" id="IPR001343">
    <property type="entry name" value="Hemolysn_Ca-bd"/>
</dbReference>
<dbReference type="InterPro" id="IPR011049">
    <property type="entry name" value="Serralysin-like_metalloprot_C"/>
</dbReference>
<evidence type="ECO:0000256" key="3">
    <source>
        <dbReference type="ARBA" id="ARBA00022525"/>
    </source>
</evidence>
<dbReference type="EMBL" id="JABWQX010000001">
    <property type="protein sequence ID" value="MBC3393985.1"/>
    <property type="molecule type" value="Genomic_DNA"/>
</dbReference>
<dbReference type="NCBIfam" id="TIGR02608">
    <property type="entry name" value="delta_60_rpt"/>
    <property type="match status" value="6"/>
</dbReference>
<dbReference type="Proteomes" id="UP000659438">
    <property type="component" value="Unassembled WGS sequence"/>
</dbReference>
<evidence type="ECO:0000259" key="6">
    <source>
        <dbReference type="Pfam" id="PF08548"/>
    </source>
</evidence>
<reference evidence="7" key="2">
    <citation type="submission" date="2020-07" db="EMBL/GenBank/DDBJ databases">
        <authorList>
            <person name="Lood C."/>
            <person name="Girard L."/>
        </authorList>
    </citation>
    <scope>NUCLEOTIDE SEQUENCE</scope>
    <source>
        <strain evidence="7">SWRI102</strain>
    </source>
</reference>
<dbReference type="SUPFAM" id="SSF63829">
    <property type="entry name" value="Calcium-dependent phosphotriesterase"/>
    <property type="match status" value="1"/>
</dbReference>
<evidence type="ECO:0000256" key="2">
    <source>
        <dbReference type="ARBA" id="ARBA00004613"/>
    </source>
</evidence>
<dbReference type="Pfam" id="PF17164">
    <property type="entry name" value="DUF5122"/>
    <property type="match status" value="5"/>
</dbReference>
<proteinExistence type="predicted"/>
<comment type="cofactor">
    <cofactor evidence="1">
        <name>Ca(2+)</name>
        <dbReference type="ChEBI" id="CHEBI:29108"/>
    </cofactor>
</comment>
<evidence type="ECO:0000313" key="9">
    <source>
        <dbReference type="Proteomes" id="UP000659438"/>
    </source>
</evidence>
<organism evidence="7">
    <name type="scientific">Pseudomonas marvdashtae</name>
    <dbReference type="NCBI Taxonomy" id="2745500"/>
    <lineage>
        <taxon>Bacteria</taxon>
        <taxon>Pseudomonadati</taxon>
        <taxon>Pseudomonadota</taxon>
        <taxon>Gammaproteobacteria</taxon>
        <taxon>Pseudomonadales</taxon>
        <taxon>Pseudomonadaceae</taxon>
        <taxon>Pseudomonas</taxon>
    </lineage>
</organism>
<dbReference type="Gene3D" id="2.80.10.50">
    <property type="match status" value="2"/>
</dbReference>
<keyword evidence="9" id="KW-1185">Reference proteome</keyword>
<dbReference type="PRINTS" id="PR00313">
    <property type="entry name" value="CABNDNGRPT"/>
</dbReference>